<dbReference type="STRING" id="416873.SAMN04487951_10491"/>
<dbReference type="NCBIfam" id="TIGR01098">
    <property type="entry name" value="3A0109s03R"/>
    <property type="match status" value="1"/>
</dbReference>
<keyword evidence="5" id="KW-1185">Reference proteome</keyword>
<dbReference type="Gene3D" id="3.40.190.10">
    <property type="entry name" value="Periplasmic binding protein-like II"/>
    <property type="match status" value="2"/>
</dbReference>
<name>A0A1H0AHT2_9GAMM</name>
<evidence type="ECO:0000313" key="4">
    <source>
        <dbReference type="EMBL" id="SDN32356.1"/>
    </source>
</evidence>
<evidence type="ECO:0000313" key="5">
    <source>
        <dbReference type="Proteomes" id="UP000199677"/>
    </source>
</evidence>
<protein>
    <submittedName>
        <fullName evidence="4">Phosphonate transport system substrate-binding protein</fullName>
    </submittedName>
</protein>
<dbReference type="InterPro" id="IPR005770">
    <property type="entry name" value="PhnD"/>
</dbReference>
<dbReference type="OrthoDB" id="5318791at2"/>
<proteinExistence type="inferred from homology"/>
<organism evidence="4 5">
    <name type="scientific">Vreelandella arcis</name>
    <dbReference type="NCBI Taxonomy" id="416873"/>
    <lineage>
        <taxon>Bacteria</taxon>
        <taxon>Pseudomonadati</taxon>
        <taxon>Pseudomonadota</taxon>
        <taxon>Gammaproteobacteria</taxon>
        <taxon>Oceanospirillales</taxon>
        <taxon>Halomonadaceae</taxon>
        <taxon>Vreelandella</taxon>
    </lineage>
</organism>
<dbReference type="PANTHER" id="PTHR35841:SF1">
    <property type="entry name" value="PHOSPHONATES-BINDING PERIPLASMIC PROTEIN"/>
    <property type="match status" value="1"/>
</dbReference>
<dbReference type="Proteomes" id="UP000199677">
    <property type="component" value="Unassembled WGS sequence"/>
</dbReference>
<feature type="signal peptide" evidence="3">
    <location>
        <begin position="1"/>
        <end position="28"/>
    </location>
</feature>
<gene>
    <name evidence="4" type="ORF">SAMN04487951_10491</name>
</gene>
<evidence type="ECO:0000256" key="3">
    <source>
        <dbReference type="SAM" id="SignalP"/>
    </source>
</evidence>
<dbReference type="RefSeq" id="WP_089703391.1">
    <property type="nucleotide sequence ID" value="NZ_FNII01000004.1"/>
</dbReference>
<dbReference type="EMBL" id="FNII01000004">
    <property type="protein sequence ID" value="SDN32356.1"/>
    <property type="molecule type" value="Genomic_DNA"/>
</dbReference>
<dbReference type="GO" id="GO:0055085">
    <property type="term" value="P:transmembrane transport"/>
    <property type="evidence" value="ECO:0007669"/>
    <property type="project" value="InterPro"/>
</dbReference>
<dbReference type="PANTHER" id="PTHR35841">
    <property type="entry name" value="PHOSPHONATES-BINDING PERIPLASMIC PROTEIN"/>
    <property type="match status" value="1"/>
</dbReference>
<keyword evidence="2 3" id="KW-0732">Signal</keyword>
<comment type="similarity">
    <text evidence="1">Belongs to the phosphate/phosphite/phosphonate binding protein family.</text>
</comment>
<evidence type="ECO:0000256" key="2">
    <source>
        <dbReference type="ARBA" id="ARBA00022729"/>
    </source>
</evidence>
<dbReference type="AlphaFoldDB" id="A0A1H0AHT2"/>
<evidence type="ECO:0000256" key="1">
    <source>
        <dbReference type="ARBA" id="ARBA00007162"/>
    </source>
</evidence>
<feature type="chain" id="PRO_5011644277" evidence="3">
    <location>
        <begin position="29"/>
        <end position="321"/>
    </location>
</feature>
<dbReference type="SUPFAM" id="SSF53850">
    <property type="entry name" value="Periplasmic binding protein-like II"/>
    <property type="match status" value="1"/>
</dbReference>
<sequence>MQTLSLPRTLISAAVASAFALVAVNASADLSDRYVDNDGDLMADVPSDESEWVDPDTLVFAYTPVEDPAVYADVWSDFLDHLSDATGKEVQFFPVQSNAAQQEALRAGRLHVAGFNTGGVPVAVNCGGFRPFAMMAAEDGSFGYEMEIITYPGSGIESVEDLEGSQLAFTSETSNSGFRAPSALLRSEYGMEAGEDFETAFSGSHDNSVLGVVNEDYEAAAIANSVARRMLARGVVEEGDYEVVYTSQTFPTTAYGLAHNLDPELAEDIQDAFFSYDWEGTALEEEFANSGEAQFIPITYQENWEVIRTIADANGVTYDCD</sequence>
<dbReference type="Pfam" id="PF12974">
    <property type="entry name" value="Phosphonate-bd"/>
    <property type="match status" value="1"/>
</dbReference>
<dbReference type="GO" id="GO:0043190">
    <property type="term" value="C:ATP-binding cassette (ABC) transporter complex"/>
    <property type="evidence" value="ECO:0007669"/>
    <property type="project" value="InterPro"/>
</dbReference>
<accession>A0A1H0AHT2</accession>
<reference evidence="5" key="1">
    <citation type="submission" date="2016-10" db="EMBL/GenBank/DDBJ databases">
        <authorList>
            <person name="Varghese N."/>
            <person name="Submissions S."/>
        </authorList>
    </citation>
    <scope>NUCLEOTIDE SEQUENCE [LARGE SCALE GENOMIC DNA]</scope>
    <source>
        <strain evidence="5">CGMCC 1.6494</strain>
    </source>
</reference>